<evidence type="ECO:0000313" key="1">
    <source>
        <dbReference type="EMBL" id="CAD8146226.1"/>
    </source>
</evidence>
<dbReference type="AlphaFoldDB" id="A0A8S1T3W1"/>
<organism evidence="1 2">
    <name type="scientific">Paramecium octaurelia</name>
    <dbReference type="NCBI Taxonomy" id="43137"/>
    <lineage>
        <taxon>Eukaryota</taxon>
        <taxon>Sar</taxon>
        <taxon>Alveolata</taxon>
        <taxon>Ciliophora</taxon>
        <taxon>Intramacronucleata</taxon>
        <taxon>Oligohymenophorea</taxon>
        <taxon>Peniculida</taxon>
        <taxon>Parameciidae</taxon>
        <taxon>Paramecium</taxon>
    </lineage>
</organism>
<gene>
    <name evidence="1" type="ORF">POCTA_138.1.T0180193</name>
</gene>
<dbReference type="EMBL" id="CAJJDP010000018">
    <property type="protein sequence ID" value="CAD8146226.1"/>
    <property type="molecule type" value="Genomic_DNA"/>
</dbReference>
<dbReference type="Proteomes" id="UP000683925">
    <property type="component" value="Unassembled WGS sequence"/>
</dbReference>
<accession>A0A8S1T3W1</accession>
<comment type="caution">
    <text evidence="1">The sequence shown here is derived from an EMBL/GenBank/DDBJ whole genome shotgun (WGS) entry which is preliminary data.</text>
</comment>
<reference evidence="1" key="1">
    <citation type="submission" date="2021-01" db="EMBL/GenBank/DDBJ databases">
        <authorList>
            <consortium name="Genoscope - CEA"/>
            <person name="William W."/>
        </authorList>
    </citation>
    <scope>NUCLEOTIDE SEQUENCE</scope>
</reference>
<proteinExistence type="predicted"/>
<evidence type="ECO:0000313" key="2">
    <source>
        <dbReference type="Proteomes" id="UP000683925"/>
    </source>
</evidence>
<protein>
    <submittedName>
        <fullName evidence="1">Uncharacterized protein</fullName>
    </submittedName>
</protein>
<keyword evidence="2" id="KW-1185">Reference proteome</keyword>
<name>A0A8S1T3W1_PAROT</name>
<sequence length="52" mass="6053">MKNSYKLAKNRVCYQVLDVDMDAKEKGTKSVIYNCHSSQQYNLRQKGQKSQP</sequence>